<reference evidence="3 4" key="1">
    <citation type="journal article" date="2019" name="Emerg. Microbes Infect.">
        <title>Comprehensive subspecies identification of 175 nontuberculous mycobacteria species based on 7547 genomic profiles.</title>
        <authorList>
            <person name="Matsumoto Y."/>
            <person name="Kinjo T."/>
            <person name="Motooka D."/>
            <person name="Nabeya D."/>
            <person name="Jung N."/>
            <person name="Uechi K."/>
            <person name="Horii T."/>
            <person name="Iida T."/>
            <person name="Fujita J."/>
            <person name="Nakamura S."/>
        </authorList>
    </citation>
    <scope>NUCLEOTIDE SEQUENCE [LARGE SCALE GENOMIC DNA]</scope>
    <source>
        <strain evidence="3 4">JCM 13392</strain>
    </source>
</reference>
<dbReference type="InterPro" id="IPR000873">
    <property type="entry name" value="AMP-dep_synth/lig_dom"/>
</dbReference>
<accession>A0A7I9WMG4</accession>
<keyword evidence="4" id="KW-1185">Reference proteome</keyword>
<dbReference type="Gene3D" id="3.30.300.30">
    <property type="match status" value="1"/>
</dbReference>
<dbReference type="PANTHER" id="PTHR43767">
    <property type="entry name" value="LONG-CHAIN-FATTY-ACID--COA LIGASE"/>
    <property type="match status" value="1"/>
</dbReference>
<dbReference type="InterPro" id="IPR025110">
    <property type="entry name" value="AMP-bd_C"/>
</dbReference>
<dbReference type="InterPro" id="IPR050237">
    <property type="entry name" value="ATP-dep_AMP-bd_enzyme"/>
</dbReference>
<gene>
    <name evidence="3" type="ORF">MMUR_26220</name>
</gene>
<comment type="caution">
    <text evidence="3">The sequence shown here is derived from an EMBL/GenBank/DDBJ whole genome shotgun (WGS) entry which is preliminary data.</text>
</comment>
<dbReference type="PANTHER" id="PTHR43767:SF7">
    <property type="entry name" value="MEDIUM_LONG-CHAIN-FATTY-ACID--COA LIGASE FADD8"/>
    <property type="match status" value="1"/>
</dbReference>
<dbReference type="InterPro" id="IPR020845">
    <property type="entry name" value="AMP-binding_CS"/>
</dbReference>
<dbReference type="InterPro" id="IPR045851">
    <property type="entry name" value="AMP-bd_C_sf"/>
</dbReference>
<evidence type="ECO:0000313" key="3">
    <source>
        <dbReference type="EMBL" id="GFG58486.1"/>
    </source>
</evidence>
<evidence type="ECO:0000259" key="2">
    <source>
        <dbReference type="Pfam" id="PF13193"/>
    </source>
</evidence>
<dbReference type="SUPFAM" id="SSF56801">
    <property type="entry name" value="Acetyl-CoA synthetase-like"/>
    <property type="match status" value="1"/>
</dbReference>
<feature type="domain" description="AMP-binding enzyme C-terminal" evidence="2">
    <location>
        <begin position="423"/>
        <end position="498"/>
    </location>
</feature>
<sequence>MIPDLPRITDYAAFWARTQPDHEMLTHAETRLTRGEVQEQSAELARAFLAAGVERGDRVAVLGNPRPEFYVSFLAAARIGAVWQGLNPKYTAGELDHVVGDSQPRVLMGLSDDHRETLESLRSRVGSGSPVVTAGESWEAFLRAGDTIPADVLHRAENEVESTDPAVLVYTSGTSGRPKGALLSHRGLVQCSVIQADRWYEASPRMLCDLPINHVGCLGDISSSIVVAGGTVHYMEKFDRVGVLDVIARERLEYWLAIPTMFLLVTGTPEWATADLSSIKRVIWGGAAASRELILELQRRVPLVCTSFGMTETVGSIIYTDDDDDIEALSNTVGRPDPRYEVRVARPDGSPCDIDEQGEIQARGPFIMLGYLNRPDATAEAIDADGWFHTGDVARRDKDGRIRLAGRLTEMFKSGGYNVYPREVELALEDHPQVRAAAVVSIADALYSEVGVGFVIPQDGPALGADELRDFLRTRLANYKIPKRLVISDELPRLPIGKVDKRALKSLALQFTSGSPQPQGQS</sequence>
<feature type="domain" description="AMP-dependent synthetase/ligase" evidence="1">
    <location>
        <begin position="15"/>
        <end position="372"/>
    </location>
</feature>
<evidence type="ECO:0000259" key="1">
    <source>
        <dbReference type="Pfam" id="PF00501"/>
    </source>
</evidence>
<proteinExistence type="predicted"/>
<name>A0A7I9WMG4_9MYCO</name>
<dbReference type="AlphaFoldDB" id="A0A7I9WMG4"/>
<keyword evidence="3" id="KW-0436">Ligase</keyword>
<dbReference type="Proteomes" id="UP000465241">
    <property type="component" value="Unassembled WGS sequence"/>
</dbReference>
<dbReference type="EMBL" id="BLKT01000003">
    <property type="protein sequence ID" value="GFG58486.1"/>
    <property type="molecule type" value="Genomic_DNA"/>
</dbReference>
<dbReference type="GO" id="GO:0016877">
    <property type="term" value="F:ligase activity, forming carbon-sulfur bonds"/>
    <property type="evidence" value="ECO:0007669"/>
    <property type="project" value="UniProtKB-ARBA"/>
</dbReference>
<organism evidence="3 4">
    <name type="scientific">Mycolicibacterium murale</name>
    <dbReference type="NCBI Taxonomy" id="182220"/>
    <lineage>
        <taxon>Bacteria</taxon>
        <taxon>Bacillati</taxon>
        <taxon>Actinomycetota</taxon>
        <taxon>Actinomycetes</taxon>
        <taxon>Mycobacteriales</taxon>
        <taxon>Mycobacteriaceae</taxon>
        <taxon>Mycolicibacterium</taxon>
    </lineage>
</organism>
<evidence type="ECO:0000313" key="4">
    <source>
        <dbReference type="Proteomes" id="UP000465241"/>
    </source>
</evidence>
<dbReference type="InterPro" id="IPR042099">
    <property type="entry name" value="ANL_N_sf"/>
</dbReference>
<dbReference type="PROSITE" id="PS00455">
    <property type="entry name" value="AMP_BINDING"/>
    <property type="match status" value="1"/>
</dbReference>
<dbReference type="Pfam" id="PF13193">
    <property type="entry name" value="AMP-binding_C"/>
    <property type="match status" value="1"/>
</dbReference>
<dbReference type="Gene3D" id="3.40.50.12780">
    <property type="entry name" value="N-terminal domain of ligase-like"/>
    <property type="match status" value="1"/>
</dbReference>
<protein>
    <submittedName>
        <fullName evidence="3">Substrate-CoA ligase</fullName>
    </submittedName>
</protein>
<dbReference type="Pfam" id="PF00501">
    <property type="entry name" value="AMP-binding"/>
    <property type="match status" value="1"/>
</dbReference>